<sequence>MSKGVFTLSLDCEGLWGVADHLGSSTQSINQNSLSEVYSYIDDVLSHHSIKATYAFTTLFTQDEANILKYKDSIQSYINEQDEWYKHIFNTLHNGNLDGWLGREFYLQAKKNSHEIAWHGFTHHPLGETTKKNIVKFEVSESLKVFEKESLDVTSIVFPRNDVGHLNLLGNSGFDVYRKGVIEQSRLHSNKYYRVLDEFNVLKSSQKFKSSKSKKTPMISLPAGYFLNWPSGPRRLIPSEVTYRRWDHILRSASRRSAQAHMWFHPHNMITAPKMRDTFESIIKNISTRIDNGEILNLTMEECKRYYNE</sequence>
<dbReference type="GO" id="GO:0005975">
    <property type="term" value="P:carbohydrate metabolic process"/>
    <property type="evidence" value="ECO:0007669"/>
    <property type="project" value="InterPro"/>
</dbReference>
<reference evidence="1" key="1">
    <citation type="submission" date="2024-03" db="EMBL/GenBank/DDBJ databases">
        <title>Psychrobacter raelis sp. nov. isolated from a dog with peritonitis.</title>
        <authorList>
            <person name="Schiavone A."/>
            <person name="Manzulli V."/>
            <person name="Camarda A."/>
            <person name="Cafiero M.A."/>
            <person name="Vasco I."/>
            <person name="Marino L."/>
            <person name="Pennuzzi G."/>
            <person name="Serrecchia L."/>
            <person name="Galante D."/>
            <person name="Pugliese N."/>
        </authorList>
    </citation>
    <scope>NUCLEOTIDE SEQUENCE</scope>
    <source>
        <strain evidence="1">PraFG1</strain>
    </source>
</reference>
<dbReference type="Proteomes" id="UP000829560">
    <property type="component" value="Chromosome"/>
</dbReference>
<name>A0AAU6PVB3_9GAMM</name>
<evidence type="ECO:0000313" key="2">
    <source>
        <dbReference type="Proteomes" id="UP000829560"/>
    </source>
</evidence>
<evidence type="ECO:0000313" key="1">
    <source>
        <dbReference type="EMBL" id="WXX24383.1"/>
    </source>
</evidence>
<dbReference type="EMBL" id="CP093310">
    <property type="protein sequence ID" value="WXX24383.1"/>
    <property type="molecule type" value="Genomic_DNA"/>
</dbReference>
<evidence type="ECO:0008006" key="3">
    <source>
        <dbReference type="Google" id="ProtNLM"/>
    </source>
</evidence>
<dbReference type="RefSeq" id="WP_338412416.1">
    <property type="nucleotide sequence ID" value="NZ_CP093310.2"/>
</dbReference>
<dbReference type="InterPro" id="IPR011330">
    <property type="entry name" value="Glyco_hydro/deAcase_b/a-brl"/>
</dbReference>
<gene>
    <name evidence="1" type="ORF">MN210_17630</name>
</gene>
<organism evidence="1 2">
    <name type="scientific">Psychrobacter raelei</name>
    <dbReference type="NCBI Taxonomy" id="2565531"/>
    <lineage>
        <taxon>Bacteria</taxon>
        <taxon>Pseudomonadati</taxon>
        <taxon>Pseudomonadota</taxon>
        <taxon>Gammaproteobacteria</taxon>
        <taxon>Moraxellales</taxon>
        <taxon>Moraxellaceae</taxon>
        <taxon>Psychrobacter</taxon>
    </lineage>
</organism>
<dbReference type="SUPFAM" id="SSF88713">
    <property type="entry name" value="Glycoside hydrolase/deacetylase"/>
    <property type="match status" value="1"/>
</dbReference>
<dbReference type="AlphaFoldDB" id="A0AAU6PVB3"/>
<dbReference type="KEGG" id="prae:MN210_17630"/>
<proteinExistence type="predicted"/>
<protein>
    <recommendedName>
        <fullName evidence="3">NodB homology domain-containing protein</fullName>
    </recommendedName>
</protein>
<keyword evidence="2" id="KW-1185">Reference proteome</keyword>
<dbReference type="Gene3D" id="3.20.20.370">
    <property type="entry name" value="Glycoside hydrolase/deacetylase"/>
    <property type="match status" value="1"/>
</dbReference>
<accession>A0AAU6PVB3</accession>